<dbReference type="SUPFAM" id="SSF51735">
    <property type="entry name" value="NAD(P)-binding Rossmann-fold domains"/>
    <property type="match status" value="1"/>
</dbReference>
<dbReference type="OrthoDB" id="2735536at2759"/>
<dbReference type="AlphaFoldDB" id="A0A167JE74"/>
<proteinExistence type="inferred from homology"/>
<accession>A0A167JE74</accession>
<evidence type="ECO:0000259" key="3">
    <source>
        <dbReference type="Pfam" id="PF01370"/>
    </source>
</evidence>
<dbReference type="Proteomes" id="UP000076738">
    <property type="component" value="Unassembled WGS sequence"/>
</dbReference>
<evidence type="ECO:0000256" key="2">
    <source>
        <dbReference type="ARBA" id="ARBA00023445"/>
    </source>
</evidence>
<keyword evidence="5" id="KW-1185">Reference proteome</keyword>
<name>A0A167JE74_CALVF</name>
<evidence type="ECO:0000313" key="4">
    <source>
        <dbReference type="EMBL" id="KZO93502.1"/>
    </source>
</evidence>
<dbReference type="STRING" id="1330018.A0A167JE74"/>
<dbReference type="InterPro" id="IPR050425">
    <property type="entry name" value="NAD(P)_dehydrat-like"/>
</dbReference>
<evidence type="ECO:0000256" key="1">
    <source>
        <dbReference type="ARBA" id="ARBA00023002"/>
    </source>
</evidence>
<dbReference type="Pfam" id="PF01370">
    <property type="entry name" value="Epimerase"/>
    <property type="match status" value="1"/>
</dbReference>
<organism evidence="4 5">
    <name type="scientific">Calocera viscosa (strain TUFC12733)</name>
    <dbReference type="NCBI Taxonomy" id="1330018"/>
    <lineage>
        <taxon>Eukaryota</taxon>
        <taxon>Fungi</taxon>
        <taxon>Dikarya</taxon>
        <taxon>Basidiomycota</taxon>
        <taxon>Agaricomycotina</taxon>
        <taxon>Dacrymycetes</taxon>
        <taxon>Dacrymycetales</taxon>
        <taxon>Dacrymycetaceae</taxon>
        <taxon>Calocera</taxon>
    </lineage>
</organism>
<dbReference type="GO" id="GO:0016616">
    <property type="term" value="F:oxidoreductase activity, acting on the CH-OH group of donors, NAD or NADP as acceptor"/>
    <property type="evidence" value="ECO:0007669"/>
    <property type="project" value="TreeGrafter"/>
</dbReference>
<comment type="similarity">
    <text evidence="2">Belongs to the NAD(P)-dependent epimerase/dehydratase family. Dihydroflavonol-4-reductase subfamily.</text>
</comment>
<protein>
    <submittedName>
        <fullName evidence="4">NAD(P)-binding protein</fullName>
    </submittedName>
</protein>
<dbReference type="InterPro" id="IPR001509">
    <property type="entry name" value="Epimerase_deHydtase"/>
</dbReference>
<reference evidence="4 5" key="1">
    <citation type="journal article" date="2016" name="Mol. Biol. Evol.">
        <title>Comparative Genomics of Early-Diverging Mushroom-Forming Fungi Provides Insights into the Origins of Lignocellulose Decay Capabilities.</title>
        <authorList>
            <person name="Nagy L.G."/>
            <person name="Riley R."/>
            <person name="Tritt A."/>
            <person name="Adam C."/>
            <person name="Daum C."/>
            <person name="Floudas D."/>
            <person name="Sun H."/>
            <person name="Yadav J.S."/>
            <person name="Pangilinan J."/>
            <person name="Larsson K.H."/>
            <person name="Matsuura K."/>
            <person name="Barry K."/>
            <person name="Labutti K."/>
            <person name="Kuo R."/>
            <person name="Ohm R.A."/>
            <person name="Bhattacharya S.S."/>
            <person name="Shirouzu T."/>
            <person name="Yoshinaga Y."/>
            <person name="Martin F.M."/>
            <person name="Grigoriev I.V."/>
            <person name="Hibbett D.S."/>
        </authorList>
    </citation>
    <scope>NUCLEOTIDE SEQUENCE [LARGE SCALE GENOMIC DNA]</scope>
    <source>
        <strain evidence="4 5">TUFC12733</strain>
    </source>
</reference>
<evidence type="ECO:0000313" key="5">
    <source>
        <dbReference type="Proteomes" id="UP000076738"/>
    </source>
</evidence>
<feature type="domain" description="NAD-dependent epimerase/dehydratase" evidence="3">
    <location>
        <begin position="10"/>
        <end position="261"/>
    </location>
</feature>
<dbReference type="Gene3D" id="3.40.50.720">
    <property type="entry name" value="NAD(P)-binding Rossmann-like Domain"/>
    <property type="match status" value="1"/>
</dbReference>
<keyword evidence="1" id="KW-0560">Oxidoreductase</keyword>
<dbReference type="InterPro" id="IPR036291">
    <property type="entry name" value="NAD(P)-bd_dom_sf"/>
</dbReference>
<dbReference type="EMBL" id="KV417301">
    <property type="protein sequence ID" value="KZO93502.1"/>
    <property type="molecule type" value="Genomic_DNA"/>
</dbReference>
<dbReference type="PANTHER" id="PTHR10366:SF562">
    <property type="entry name" value="ALDEHYDE REDUCTASE II (AFU_ORTHOLOGUE AFUA_1G11360)"/>
    <property type="match status" value="1"/>
</dbReference>
<dbReference type="PANTHER" id="PTHR10366">
    <property type="entry name" value="NAD DEPENDENT EPIMERASE/DEHYDRATASE"/>
    <property type="match status" value="1"/>
</dbReference>
<sequence length="332" mass="36123">MAPIPPGSLVVVTGITGYIGSHVGLAALQAGYRVRGTVRDTKKAEELREKFKQLGLDASEDKLDIVIVDDLTSQEQYEKAFVGAAGIAHVALPGQTATWIDDTNTSVLSVLRAAAKEPSVKRVVLTSSSVTVITPGENGDHTLTDEDWNEVALERYSKLPVSARGDPKNRPVMYCAAKTISEQEGWKWMAEHKPSFEFVTVLPNANFGPFLCGEPHSTGGWVSSLLKGDDTSAKNVGNQWYIDVRDDAQLHLLGMTKPELAGKRIWAAAGPFGWNAILQILKKNFPDVKIPDENPEWVLSPMKVDSEVGRKLLGGWISLEKSVVDTAKSIGY</sequence>
<gene>
    <name evidence="4" type="ORF">CALVIDRAFT_539957</name>
</gene>